<evidence type="ECO:0000259" key="5">
    <source>
        <dbReference type="PROSITE" id="PS51078"/>
    </source>
</evidence>
<accession>A0A417XTN3</accession>
<dbReference type="InterPro" id="IPR050707">
    <property type="entry name" value="HTH_MetabolicPath_Reg"/>
</dbReference>
<reference evidence="6 7" key="1">
    <citation type="submission" date="2018-09" db="EMBL/GenBank/DDBJ databases">
        <title>Genome sequencing of Nocardioides immobilis CCTCC AB 2017083 for comparison to Nocardioides silvaticus.</title>
        <authorList>
            <person name="Li C."/>
            <person name="Wang G."/>
        </authorList>
    </citation>
    <scope>NUCLEOTIDE SEQUENCE [LARGE SCALE GENOMIC DNA]</scope>
    <source>
        <strain evidence="6 7">CCTCC AB 2017083</strain>
    </source>
</reference>
<keyword evidence="3" id="KW-0804">Transcription</keyword>
<dbReference type="PROSITE" id="PS51077">
    <property type="entry name" value="HTH_ICLR"/>
    <property type="match status" value="1"/>
</dbReference>
<comment type="caution">
    <text evidence="6">The sequence shown here is derived from an EMBL/GenBank/DDBJ whole genome shotgun (WGS) entry which is preliminary data.</text>
</comment>
<feature type="domain" description="IclR-ED" evidence="5">
    <location>
        <begin position="60"/>
        <end position="237"/>
    </location>
</feature>
<dbReference type="InterPro" id="IPR005471">
    <property type="entry name" value="Tscrpt_reg_IclR_N"/>
</dbReference>
<dbReference type="GO" id="GO:0003677">
    <property type="term" value="F:DNA binding"/>
    <property type="evidence" value="ECO:0007669"/>
    <property type="project" value="UniProtKB-KW"/>
</dbReference>
<dbReference type="InterPro" id="IPR014757">
    <property type="entry name" value="Tscrpt_reg_IclR_C"/>
</dbReference>
<dbReference type="PANTHER" id="PTHR30136:SF35">
    <property type="entry name" value="HTH-TYPE TRANSCRIPTIONAL REGULATOR RV1719"/>
    <property type="match status" value="1"/>
</dbReference>
<evidence type="ECO:0000313" key="7">
    <source>
        <dbReference type="Proteomes" id="UP000283644"/>
    </source>
</evidence>
<evidence type="ECO:0000256" key="2">
    <source>
        <dbReference type="ARBA" id="ARBA00023125"/>
    </source>
</evidence>
<keyword evidence="2" id="KW-0238">DNA-binding</keyword>
<evidence type="ECO:0000313" key="6">
    <source>
        <dbReference type="EMBL" id="RHW23655.1"/>
    </source>
</evidence>
<evidence type="ECO:0000259" key="4">
    <source>
        <dbReference type="PROSITE" id="PS51077"/>
    </source>
</evidence>
<dbReference type="SMART" id="SM00346">
    <property type="entry name" value="HTH_ICLR"/>
    <property type="match status" value="1"/>
</dbReference>
<dbReference type="InterPro" id="IPR036390">
    <property type="entry name" value="WH_DNA-bd_sf"/>
</dbReference>
<dbReference type="AlphaFoldDB" id="A0A417XTN3"/>
<dbReference type="Gene3D" id="3.30.450.40">
    <property type="match status" value="1"/>
</dbReference>
<dbReference type="Pfam" id="PF01614">
    <property type="entry name" value="IclR_C"/>
    <property type="match status" value="1"/>
</dbReference>
<dbReference type="InterPro" id="IPR036388">
    <property type="entry name" value="WH-like_DNA-bd_sf"/>
</dbReference>
<sequence length="261" mass="27650">MIERVTLILDLFRGPAEQLTLEEVSNRTNLPRSSAHRILEQLSNVQWVSRSPAGYRLGPRARGLGRLAGGDSALRSAAAPVLYHLAMVTGMVAHLAILDGDAVVYLDKVGGRQMADVPSRVGGRSAAHSTTPGRAMLAWLPAEEVDDRLLGLGTSTSDRIPDLSVLHRDLERIRARNGLTFGRGETSPHIGCVAVGVRGPDGPVGAVSLVGDSRAPLERVAPLVIRAARKVAHDLELPEDVHGGQLALEPVHSATPARASA</sequence>
<dbReference type="SUPFAM" id="SSF46785">
    <property type="entry name" value="Winged helix' DNA-binding domain"/>
    <property type="match status" value="1"/>
</dbReference>
<dbReference type="GO" id="GO:0003700">
    <property type="term" value="F:DNA-binding transcription factor activity"/>
    <property type="evidence" value="ECO:0007669"/>
    <property type="project" value="TreeGrafter"/>
</dbReference>
<protein>
    <submittedName>
        <fullName evidence="6">IclR family transcriptional regulator</fullName>
    </submittedName>
</protein>
<dbReference type="PANTHER" id="PTHR30136">
    <property type="entry name" value="HELIX-TURN-HELIX TRANSCRIPTIONAL REGULATOR, ICLR FAMILY"/>
    <property type="match status" value="1"/>
</dbReference>
<dbReference type="RefSeq" id="WP_118928672.1">
    <property type="nucleotide sequence ID" value="NZ_QXGH01000042.1"/>
</dbReference>
<keyword evidence="1" id="KW-0805">Transcription regulation</keyword>
<keyword evidence="7" id="KW-1185">Reference proteome</keyword>
<dbReference type="EMBL" id="QXGH01000042">
    <property type="protein sequence ID" value="RHW23655.1"/>
    <property type="molecule type" value="Genomic_DNA"/>
</dbReference>
<evidence type="ECO:0000256" key="1">
    <source>
        <dbReference type="ARBA" id="ARBA00023015"/>
    </source>
</evidence>
<dbReference type="Gene3D" id="1.10.10.10">
    <property type="entry name" value="Winged helix-like DNA-binding domain superfamily/Winged helix DNA-binding domain"/>
    <property type="match status" value="1"/>
</dbReference>
<dbReference type="Proteomes" id="UP000283644">
    <property type="component" value="Unassembled WGS sequence"/>
</dbReference>
<dbReference type="InterPro" id="IPR029016">
    <property type="entry name" value="GAF-like_dom_sf"/>
</dbReference>
<proteinExistence type="predicted"/>
<dbReference type="GO" id="GO:0045892">
    <property type="term" value="P:negative regulation of DNA-templated transcription"/>
    <property type="evidence" value="ECO:0007669"/>
    <property type="project" value="TreeGrafter"/>
</dbReference>
<name>A0A417XTN3_9ACTN</name>
<dbReference type="OrthoDB" id="60629at2"/>
<gene>
    <name evidence="6" type="ORF">D0Z08_28485</name>
</gene>
<feature type="domain" description="HTH iclR-type" evidence="4">
    <location>
        <begin position="1"/>
        <end position="59"/>
    </location>
</feature>
<dbReference type="PROSITE" id="PS51078">
    <property type="entry name" value="ICLR_ED"/>
    <property type="match status" value="1"/>
</dbReference>
<dbReference type="SUPFAM" id="SSF55781">
    <property type="entry name" value="GAF domain-like"/>
    <property type="match status" value="1"/>
</dbReference>
<dbReference type="Pfam" id="PF09339">
    <property type="entry name" value="HTH_IclR"/>
    <property type="match status" value="1"/>
</dbReference>
<organism evidence="6 7">
    <name type="scientific">Nocardioides immobilis</name>
    <dbReference type="NCBI Taxonomy" id="2049295"/>
    <lineage>
        <taxon>Bacteria</taxon>
        <taxon>Bacillati</taxon>
        <taxon>Actinomycetota</taxon>
        <taxon>Actinomycetes</taxon>
        <taxon>Propionibacteriales</taxon>
        <taxon>Nocardioidaceae</taxon>
        <taxon>Nocardioides</taxon>
    </lineage>
</organism>
<evidence type="ECO:0000256" key="3">
    <source>
        <dbReference type="ARBA" id="ARBA00023163"/>
    </source>
</evidence>